<protein>
    <recommendedName>
        <fullName evidence="9">Lipoyl synthase</fullName>
        <ecNumber evidence="9">2.8.1.8</ecNumber>
    </recommendedName>
    <alternativeName>
        <fullName evidence="9">Lip-syn</fullName>
        <shortName evidence="9">LS</shortName>
    </alternativeName>
    <alternativeName>
        <fullName evidence="9">Lipoate synthase</fullName>
    </alternativeName>
    <alternativeName>
        <fullName evidence="9">Lipoic acid synthase</fullName>
    </alternativeName>
    <alternativeName>
        <fullName evidence="9">Sulfur insertion protein LipA</fullName>
    </alternativeName>
</protein>
<feature type="binding site" evidence="9">
    <location>
        <position position="65"/>
    </location>
    <ligand>
        <name>[4Fe-4S] cluster</name>
        <dbReference type="ChEBI" id="CHEBI:49883"/>
        <label>2</label>
        <note>4Fe-4S-S-AdoMet</note>
    </ligand>
</feature>
<gene>
    <name evidence="9 11" type="primary">lipA</name>
    <name evidence="11" type="ORF">BR63_09645</name>
</gene>
<feature type="binding site" evidence="9">
    <location>
        <position position="46"/>
    </location>
    <ligand>
        <name>[4Fe-4S] cluster</name>
        <dbReference type="ChEBI" id="CHEBI:49883"/>
        <label>1</label>
    </ligand>
</feature>
<dbReference type="InterPro" id="IPR003698">
    <property type="entry name" value="Lipoyl_synth"/>
</dbReference>
<dbReference type="NCBIfam" id="NF009544">
    <property type="entry name" value="PRK12928.1"/>
    <property type="match status" value="1"/>
</dbReference>
<evidence type="ECO:0000259" key="10">
    <source>
        <dbReference type="PROSITE" id="PS51918"/>
    </source>
</evidence>
<comment type="function">
    <text evidence="9">Catalyzes the radical-mediated insertion of two sulfur atoms into the C-6 and C-8 positions of the octanoyl moiety bound to the lipoyl domains of lipoate-dependent enzymes, thereby converting the octanoylated domains into lipoylated derivatives.</text>
</comment>
<dbReference type="InterPro" id="IPR007197">
    <property type="entry name" value="rSAM"/>
</dbReference>
<dbReference type="Pfam" id="PF16881">
    <property type="entry name" value="LIAS_N"/>
    <property type="match status" value="1"/>
</dbReference>
<evidence type="ECO:0000256" key="4">
    <source>
        <dbReference type="ARBA" id="ARBA00022691"/>
    </source>
</evidence>
<feature type="binding site" evidence="9">
    <location>
        <position position="40"/>
    </location>
    <ligand>
        <name>[4Fe-4S] cluster</name>
        <dbReference type="ChEBI" id="CHEBI:49883"/>
        <label>1</label>
    </ligand>
</feature>
<keyword evidence="12" id="KW-1185">Reference proteome</keyword>
<feature type="binding site" evidence="9">
    <location>
        <position position="35"/>
    </location>
    <ligand>
        <name>[4Fe-4S] cluster</name>
        <dbReference type="ChEBI" id="CHEBI:49883"/>
        <label>1</label>
    </ligand>
</feature>
<dbReference type="SFLD" id="SFLDS00029">
    <property type="entry name" value="Radical_SAM"/>
    <property type="match status" value="1"/>
</dbReference>
<keyword evidence="4 9" id="KW-0949">S-adenosyl-L-methionine</keyword>
<dbReference type="GO" id="GO:0016992">
    <property type="term" value="F:lipoate synthase activity"/>
    <property type="evidence" value="ECO:0007669"/>
    <property type="project" value="UniProtKB-UniRule"/>
</dbReference>
<evidence type="ECO:0000256" key="1">
    <source>
        <dbReference type="ARBA" id="ARBA00022485"/>
    </source>
</evidence>
<accession>A0A7G6E395</accession>
<keyword evidence="1 9" id="KW-0004">4Fe-4S</keyword>
<sequence length="286" mass="32568">MHTRKPDWLKVRLRGAEKLTEVKEMLKRLSLHTVCEEANCPNIIECFGRKTATFMILGRICTRNCTFCNVTKGHVQAVDPEEPSHVAQAVKELNLKHVVITSVTRDDLPDGGAGHFARVIEQIKELNKKIVIEVLIPDFQGEYEALAKVVRAKPEIINHNVETVPRLYPAVRPKALYQRSLELLKNVKEMDDSILTKSGIMLGLGEEEQEVIHVLHDLREVDCDLVTIGQYLAPSSKHHPVVEYIHPEIFERYKELGMEMGFKYVASSPLVRSSYHAEQVSELMIR</sequence>
<dbReference type="SUPFAM" id="SSF102114">
    <property type="entry name" value="Radical SAM enzymes"/>
    <property type="match status" value="1"/>
</dbReference>
<dbReference type="PANTHER" id="PTHR10949">
    <property type="entry name" value="LIPOYL SYNTHASE"/>
    <property type="match status" value="1"/>
</dbReference>
<dbReference type="RefSeq" id="WP_034421536.1">
    <property type="nucleotide sequence ID" value="NZ_CP045798.1"/>
</dbReference>
<dbReference type="UniPathway" id="UPA00538">
    <property type="reaction ID" value="UER00593"/>
</dbReference>
<dbReference type="Gene3D" id="3.20.20.70">
    <property type="entry name" value="Aldolase class I"/>
    <property type="match status" value="1"/>
</dbReference>
<feature type="binding site" evidence="9">
    <location>
        <position position="68"/>
    </location>
    <ligand>
        <name>[4Fe-4S] cluster</name>
        <dbReference type="ChEBI" id="CHEBI:49883"/>
        <label>2</label>
        <note>4Fe-4S-S-AdoMet</note>
    </ligand>
</feature>
<dbReference type="EC" id="2.8.1.8" evidence="9"/>
<dbReference type="EMBL" id="CP045798">
    <property type="protein sequence ID" value="QNB46549.1"/>
    <property type="molecule type" value="Genomic_DNA"/>
</dbReference>
<dbReference type="KEGG" id="tfr:BR63_09645"/>
<dbReference type="PIRSF" id="PIRSF005963">
    <property type="entry name" value="Lipoyl_synth"/>
    <property type="match status" value="1"/>
</dbReference>
<comment type="cofactor">
    <cofactor evidence="9">
        <name>[4Fe-4S] cluster</name>
        <dbReference type="ChEBI" id="CHEBI:49883"/>
    </cofactor>
    <text evidence="9">Binds 2 [4Fe-4S] clusters per subunit. One cluster is coordinated with 3 cysteines and an exchangeable S-adenosyl-L-methionine.</text>
</comment>
<dbReference type="SFLD" id="SFLDF00271">
    <property type="entry name" value="lipoyl_synthase"/>
    <property type="match status" value="1"/>
</dbReference>
<dbReference type="InterPro" id="IPR031691">
    <property type="entry name" value="LIAS_N"/>
</dbReference>
<dbReference type="InterPro" id="IPR006638">
    <property type="entry name" value="Elp3/MiaA/NifB-like_rSAM"/>
</dbReference>
<feature type="binding site" evidence="9">
    <location>
        <position position="61"/>
    </location>
    <ligand>
        <name>[4Fe-4S] cluster</name>
        <dbReference type="ChEBI" id="CHEBI:49883"/>
        <label>2</label>
        <note>4Fe-4S-S-AdoMet</note>
    </ligand>
</feature>
<keyword evidence="6 9" id="KW-0408">Iron</keyword>
<dbReference type="PROSITE" id="PS51918">
    <property type="entry name" value="RADICAL_SAM"/>
    <property type="match status" value="1"/>
</dbReference>
<organism evidence="11 12">
    <name type="scientific">Thermanaerosceptrum fracticalcis</name>
    <dbReference type="NCBI Taxonomy" id="1712410"/>
    <lineage>
        <taxon>Bacteria</taxon>
        <taxon>Bacillati</taxon>
        <taxon>Bacillota</taxon>
        <taxon>Clostridia</taxon>
        <taxon>Eubacteriales</taxon>
        <taxon>Peptococcaceae</taxon>
        <taxon>Thermanaerosceptrum</taxon>
    </lineage>
</organism>
<dbReference type="GO" id="GO:0005737">
    <property type="term" value="C:cytoplasm"/>
    <property type="evidence" value="ECO:0007669"/>
    <property type="project" value="UniProtKB-SubCell"/>
</dbReference>
<dbReference type="HAMAP" id="MF_00206">
    <property type="entry name" value="Lipoyl_synth"/>
    <property type="match status" value="1"/>
</dbReference>
<dbReference type="NCBIfam" id="NF004019">
    <property type="entry name" value="PRK05481.1"/>
    <property type="match status" value="1"/>
</dbReference>
<evidence type="ECO:0000313" key="11">
    <source>
        <dbReference type="EMBL" id="QNB46549.1"/>
    </source>
</evidence>
<comment type="subcellular location">
    <subcellularLocation>
        <location evidence="9">Cytoplasm</location>
    </subcellularLocation>
</comment>
<reference evidence="11 12" key="1">
    <citation type="journal article" date="2019" name="Front. Microbiol.">
        <title>Thermoanaerosceptrum fracticalcis gen. nov. sp. nov., a Novel Fumarate-Fermenting Microorganism From a Deep Fractured Carbonate Aquifer of the US Great Basin.</title>
        <authorList>
            <person name="Hamilton-Brehm S.D."/>
            <person name="Stewart L.E."/>
            <person name="Zavarin M."/>
            <person name="Caldwell M."/>
            <person name="Lawson P.A."/>
            <person name="Onstott T.C."/>
            <person name="Grzymski J."/>
            <person name="Neveux I."/>
            <person name="Lollar B.S."/>
            <person name="Russell C.E."/>
            <person name="Moser D.P."/>
        </authorList>
    </citation>
    <scope>NUCLEOTIDE SEQUENCE [LARGE SCALE GENOMIC DNA]</scope>
    <source>
        <strain evidence="11 12">DRI-13</strain>
    </source>
</reference>
<dbReference type="InterPro" id="IPR058240">
    <property type="entry name" value="rSAM_sf"/>
</dbReference>
<feature type="binding site" evidence="9">
    <location>
        <position position="274"/>
    </location>
    <ligand>
        <name>[4Fe-4S] cluster</name>
        <dbReference type="ChEBI" id="CHEBI:49883"/>
        <label>1</label>
    </ligand>
</feature>
<keyword evidence="2 9" id="KW-0963">Cytoplasm</keyword>
<keyword evidence="5 9" id="KW-0479">Metal-binding</keyword>
<evidence type="ECO:0000256" key="3">
    <source>
        <dbReference type="ARBA" id="ARBA00022679"/>
    </source>
</evidence>
<dbReference type="GO" id="GO:0009249">
    <property type="term" value="P:protein lipoylation"/>
    <property type="evidence" value="ECO:0007669"/>
    <property type="project" value="UniProtKB-UniRule"/>
</dbReference>
<dbReference type="AlphaFoldDB" id="A0A7G6E395"/>
<dbReference type="InterPro" id="IPR013785">
    <property type="entry name" value="Aldolase_TIM"/>
</dbReference>
<evidence type="ECO:0000256" key="2">
    <source>
        <dbReference type="ARBA" id="ARBA00022490"/>
    </source>
</evidence>
<dbReference type="Pfam" id="PF04055">
    <property type="entry name" value="Radical_SAM"/>
    <property type="match status" value="1"/>
</dbReference>
<dbReference type="CDD" id="cd01335">
    <property type="entry name" value="Radical_SAM"/>
    <property type="match status" value="1"/>
</dbReference>
<keyword evidence="3 9" id="KW-0808">Transferase</keyword>
<dbReference type="PANTHER" id="PTHR10949:SF0">
    <property type="entry name" value="LIPOYL SYNTHASE, MITOCHONDRIAL"/>
    <property type="match status" value="1"/>
</dbReference>
<dbReference type="SMART" id="SM00729">
    <property type="entry name" value="Elp3"/>
    <property type="match status" value="1"/>
</dbReference>
<comment type="catalytic activity">
    <reaction evidence="8 9">
        <text>[[Fe-S] cluster scaffold protein carrying a second [4Fe-4S](2+) cluster] + N(6)-octanoyl-L-lysyl-[protein] + 2 oxidized [2Fe-2S]-[ferredoxin] + 2 S-adenosyl-L-methionine + 4 H(+) = [[Fe-S] cluster scaffold protein] + N(6)-[(R)-dihydrolipoyl]-L-lysyl-[protein] + 4 Fe(3+) + 2 hydrogen sulfide + 2 5'-deoxyadenosine + 2 L-methionine + 2 reduced [2Fe-2S]-[ferredoxin]</text>
        <dbReference type="Rhea" id="RHEA:16585"/>
        <dbReference type="Rhea" id="RHEA-COMP:9928"/>
        <dbReference type="Rhea" id="RHEA-COMP:10000"/>
        <dbReference type="Rhea" id="RHEA-COMP:10001"/>
        <dbReference type="Rhea" id="RHEA-COMP:10475"/>
        <dbReference type="Rhea" id="RHEA-COMP:14568"/>
        <dbReference type="Rhea" id="RHEA-COMP:14569"/>
        <dbReference type="ChEBI" id="CHEBI:15378"/>
        <dbReference type="ChEBI" id="CHEBI:17319"/>
        <dbReference type="ChEBI" id="CHEBI:29034"/>
        <dbReference type="ChEBI" id="CHEBI:29919"/>
        <dbReference type="ChEBI" id="CHEBI:33722"/>
        <dbReference type="ChEBI" id="CHEBI:33737"/>
        <dbReference type="ChEBI" id="CHEBI:33738"/>
        <dbReference type="ChEBI" id="CHEBI:57844"/>
        <dbReference type="ChEBI" id="CHEBI:59789"/>
        <dbReference type="ChEBI" id="CHEBI:78809"/>
        <dbReference type="ChEBI" id="CHEBI:83100"/>
        <dbReference type="EC" id="2.8.1.8"/>
    </reaction>
</comment>
<keyword evidence="7 9" id="KW-0411">Iron-sulfur</keyword>
<evidence type="ECO:0000313" key="12">
    <source>
        <dbReference type="Proteomes" id="UP000515847"/>
    </source>
</evidence>
<comment type="pathway">
    <text evidence="9">Protein modification; protein lipoylation via endogenous pathway; protein N(6)-(lipoyl)lysine from octanoyl-[acyl-carrier-protein]: step 2/2.</text>
</comment>
<dbReference type="SFLD" id="SFLDG01058">
    <property type="entry name" value="lipoyl_synthase_like"/>
    <property type="match status" value="1"/>
</dbReference>
<dbReference type="Proteomes" id="UP000515847">
    <property type="component" value="Chromosome"/>
</dbReference>
<dbReference type="GO" id="GO:0046872">
    <property type="term" value="F:metal ion binding"/>
    <property type="evidence" value="ECO:0007669"/>
    <property type="project" value="UniProtKB-KW"/>
</dbReference>
<evidence type="ECO:0000256" key="8">
    <source>
        <dbReference type="ARBA" id="ARBA00047326"/>
    </source>
</evidence>
<comment type="similarity">
    <text evidence="9">Belongs to the radical SAM superfamily. Lipoyl synthase family.</text>
</comment>
<dbReference type="OrthoDB" id="9787898at2"/>
<evidence type="ECO:0000256" key="6">
    <source>
        <dbReference type="ARBA" id="ARBA00023004"/>
    </source>
</evidence>
<feature type="domain" description="Radical SAM core" evidence="10">
    <location>
        <begin position="47"/>
        <end position="263"/>
    </location>
</feature>
<dbReference type="FunFam" id="3.20.20.70:FF:000040">
    <property type="entry name" value="Lipoyl synthase"/>
    <property type="match status" value="1"/>
</dbReference>
<dbReference type="NCBIfam" id="TIGR00510">
    <property type="entry name" value="lipA"/>
    <property type="match status" value="1"/>
</dbReference>
<dbReference type="GO" id="GO:0051539">
    <property type="term" value="F:4 iron, 4 sulfur cluster binding"/>
    <property type="evidence" value="ECO:0007669"/>
    <property type="project" value="UniProtKB-UniRule"/>
</dbReference>
<evidence type="ECO:0000256" key="7">
    <source>
        <dbReference type="ARBA" id="ARBA00023014"/>
    </source>
</evidence>
<proteinExistence type="inferred from homology"/>
<evidence type="ECO:0000256" key="5">
    <source>
        <dbReference type="ARBA" id="ARBA00022723"/>
    </source>
</evidence>
<name>A0A7G6E395_THEFR</name>
<evidence type="ECO:0000256" key="9">
    <source>
        <dbReference type="HAMAP-Rule" id="MF_00206"/>
    </source>
</evidence>